<evidence type="ECO:0000313" key="4">
    <source>
        <dbReference type="Proteomes" id="UP000276254"/>
    </source>
</evidence>
<dbReference type="InterPro" id="IPR029052">
    <property type="entry name" value="Metallo-depent_PP-like"/>
</dbReference>
<evidence type="ECO:0000259" key="2">
    <source>
        <dbReference type="SMART" id="SM00854"/>
    </source>
</evidence>
<comment type="similarity">
    <text evidence="1">Belongs to the CapA family.</text>
</comment>
<dbReference type="AlphaFoldDB" id="A0A494TP77"/>
<dbReference type="Proteomes" id="UP000276254">
    <property type="component" value="Chromosome"/>
</dbReference>
<organism evidence="3 4">
    <name type="scientific">Sphingomonas paeninsulae</name>
    <dbReference type="NCBI Taxonomy" id="2319844"/>
    <lineage>
        <taxon>Bacteria</taxon>
        <taxon>Pseudomonadati</taxon>
        <taxon>Pseudomonadota</taxon>
        <taxon>Alphaproteobacteria</taxon>
        <taxon>Sphingomonadales</taxon>
        <taxon>Sphingomonadaceae</taxon>
        <taxon>Sphingomonas</taxon>
    </lineage>
</organism>
<keyword evidence="4" id="KW-1185">Reference proteome</keyword>
<accession>A0A494TP77</accession>
<evidence type="ECO:0000256" key="1">
    <source>
        <dbReference type="ARBA" id="ARBA00005662"/>
    </source>
</evidence>
<dbReference type="InterPro" id="IPR019079">
    <property type="entry name" value="Capsule_synth_CapA"/>
</dbReference>
<dbReference type="PANTHER" id="PTHR33393">
    <property type="entry name" value="POLYGLUTAMINE SYNTHESIS ACCESSORY PROTEIN RV0574C-RELATED"/>
    <property type="match status" value="1"/>
</dbReference>
<dbReference type="EMBL" id="CP032829">
    <property type="protein sequence ID" value="AYJ86875.1"/>
    <property type="molecule type" value="Genomic_DNA"/>
</dbReference>
<dbReference type="KEGG" id="spha:D3Y57_14170"/>
<proteinExistence type="inferred from homology"/>
<dbReference type="InterPro" id="IPR052169">
    <property type="entry name" value="CW_Biosynth-Accessory"/>
</dbReference>
<dbReference type="SMART" id="SM00854">
    <property type="entry name" value="PGA_cap"/>
    <property type="match status" value="1"/>
</dbReference>
<gene>
    <name evidence="3" type="ORF">D3Y57_14170</name>
</gene>
<dbReference type="PANTHER" id="PTHR33393:SF13">
    <property type="entry name" value="PGA BIOSYNTHESIS PROTEIN CAPA"/>
    <property type="match status" value="1"/>
</dbReference>
<feature type="domain" description="Capsule synthesis protein CapA" evidence="2">
    <location>
        <begin position="64"/>
        <end position="313"/>
    </location>
</feature>
<protein>
    <submittedName>
        <fullName evidence="3">Capsule biosynthesis protein CapA</fullName>
    </submittedName>
</protein>
<dbReference type="OrthoDB" id="9810718at2"/>
<dbReference type="Pfam" id="PF09587">
    <property type="entry name" value="PGA_cap"/>
    <property type="match status" value="1"/>
</dbReference>
<sequence>MATFHRPITFLVWPIPQTTEKDMQPNNEGRPMTDFLLHRRALLGAAALLPVGPALARVARRPLRVTLLGQSLIQQNLCATGWSGQAALLARLKIADAVFTDVETAIASPGAGAATRDGEVLHAAPPVVLDCLHRLGVTLVTTANNHAWDLGSDGIIGALAELDARGIIHAGSGHDLATASKAGWQRTPYGDVALVAAAAGAIRDGAAATPLRPGVNELRRSPSGMLDPDDVARNLDSIRSARKQGATVIACLHNHYWEPDPATTAEWQRSYARQCVDAGAAIFVAHGPPLLQGIERYKGAPLLHGLGSFIFQTRKASYAPRNWQSLMVEAHFRDGHFIDAHLTPLLLDSNRATPEAEFTQGTPSIATGTNGHEVCANVAKLSAALGMTVAIERGSIKL</sequence>
<dbReference type="SUPFAM" id="SSF56300">
    <property type="entry name" value="Metallo-dependent phosphatases"/>
    <property type="match status" value="1"/>
</dbReference>
<evidence type="ECO:0000313" key="3">
    <source>
        <dbReference type="EMBL" id="AYJ86875.1"/>
    </source>
</evidence>
<name>A0A494TP77_SPHPE</name>
<reference evidence="3 4" key="1">
    <citation type="submission" date="2018-09" db="EMBL/GenBank/DDBJ databases">
        <title>Sphingomonas peninsula sp. nov., isolated from fildes peninsula, Antarctic soil.</title>
        <authorList>
            <person name="Yingchao G."/>
        </authorList>
    </citation>
    <scope>NUCLEOTIDE SEQUENCE [LARGE SCALE GENOMIC DNA]</scope>
    <source>
        <strain evidence="3 4">YZ-8</strain>
    </source>
</reference>